<dbReference type="OrthoDB" id="10260024at2759"/>
<dbReference type="PANTHER" id="PTHR31449:SF3">
    <property type="entry name" value="UPF0598 PROTEIN C8ORF82"/>
    <property type="match status" value="1"/>
</dbReference>
<sequence length="226" mass="26819">MIFRYMLRRAANKYKNIVASTCLLRCNHFSGVSYVQGQEPEPKIREYFYYIDHEGMLFLDDAKMKNFTSCFKEKQFLKFFFSRVKLNDTKRYREHFPYISLCGRERNFIRCDDTPIVFTHVLSDNKGHDRISYAHAADQLTTEFLPQKIYMNPKTGRVYHPAWSKVGGIGLIRSKLAIELSRNFEFVNGEQEPPTHFTWQGERLELENTWVENTQRLGILEEEECN</sequence>
<organism evidence="2">
    <name type="scientific">Bactrocera latifrons</name>
    <name type="common">Malaysian fruit fly</name>
    <name type="synonym">Chaetodacus latifrons</name>
    <dbReference type="NCBI Taxonomy" id="174628"/>
    <lineage>
        <taxon>Eukaryota</taxon>
        <taxon>Metazoa</taxon>
        <taxon>Ecdysozoa</taxon>
        <taxon>Arthropoda</taxon>
        <taxon>Hexapoda</taxon>
        <taxon>Insecta</taxon>
        <taxon>Pterygota</taxon>
        <taxon>Neoptera</taxon>
        <taxon>Endopterygota</taxon>
        <taxon>Diptera</taxon>
        <taxon>Brachycera</taxon>
        <taxon>Muscomorpha</taxon>
        <taxon>Tephritoidea</taxon>
        <taxon>Tephritidae</taxon>
        <taxon>Bactrocera</taxon>
        <taxon>Bactrocera</taxon>
    </lineage>
</organism>
<comment type="similarity">
    <text evidence="1">Belongs to the UPF0598 family.</text>
</comment>
<evidence type="ECO:0000313" key="2">
    <source>
        <dbReference type="EMBL" id="JAI37671.1"/>
    </source>
</evidence>
<evidence type="ECO:0000256" key="1">
    <source>
        <dbReference type="ARBA" id="ARBA00006322"/>
    </source>
</evidence>
<name>A0A0K8VFK1_BACLA</name>
<dbReference type="InterPro" id="IPR028108">
    <property type="entry name" value="DUF4505"/>
</dbReference>
<dbReference type="EMBL" id="GDHF01014643">
    <property type="protein sequence ID" value="JAI37671.1"/>
    <property type="molecule type" value="Transcribed_RNA"/>
</dbReference>
<dbReference type="AlphaFoldDB" id="A0A0K8VFK1"/>
<accession>A0A0K8VFK1</accession>
<dbReference type="Pfam" id="PF14956">
    <property type="entry name" value="DUF4505"/>
    <property type="match status" value="1"/>
</dbReference>
<dbReference type="PANTHER" id="PTHR31449">
    <property type="entry name" value="UPF0598 PROTEIN C8ORF82"/>
    <property type="match status" value="1"/>
</dbReference>
<gene>
    <name evidence="2" type="primary">CG30010</name>
    <name evidence="2" type="ORF">c0_g2_i1</name>
</gene>
<reference evidence="2" key="1">
    <citation type="submission" date="2015-06" db="EMBL/GenBank/DDBJ databases">
        <authorList>
            <person name="Hoefler B.C."/>
            <person name="Straight P.D."/>
        </authorList>
    </citation>
    <scope>NUCLEOTIDE SEQUENCE</scope>
</reference>
<proteinExistence type="inferred from homology"/>
<protein>
    <submittedName>
        <fullName evidence="2">UPF0598 protein CG30010</fullName>
    </submittedName>
</protein>